<dbReference type="AlphaFoldDB" id="A0A5B2VAU2"/>
<accession>A0A5B2VAU2</accession>
<gene>
    <name evidence="2" type="ORF">F0L46_17490</name>
</gene>
<dbReference type="Pfam" id="PF09898">
    <property type="entry name" value="DUF2125"/>
    <property type="match status" value="1"/>
</dbReference>
<evidence type="ECO:0000313" key="2">
    <source>
        <dbReference type="EMBL" id="KAA2235838.1"/>
    </source>
</evidence>
<proteinExistence type="predicted"/>
<dbReference type="InterPro" id="IPR018666">
    <property type="entry name" value="DUF2125"/>
</dbReference>
<evidence type="ECO:0000313" key="3">
    <source>
        <dbReference type="Proteomes" id="UP000323142"/>
    </source>
</evidence>
<keyword evidence="1" id="KW-0812">Transmembrane</keyword>
<reference evidence="2 3" key="2">
    <citation type="submission" date="2019-09" db="EMBL/GenBank/DDBJ databases">
        <authorList>
            <person name="Jin C."/>
        </authorList>
    </citation>
    <scope>NUCLEOTIDE SEQUENCE [LARGE SCALE GENOMIC DNA]</scope>
    <source>
        <strain evidence="2 3">BN140002</strain>
    </source>
</reference>
<dbReference type="EMBL" id="VUOA01000032">
    <property type="protein sequence ID" value="KAA2235838.1"/>
    <property type="molecule type" value="Genomic_DNA"/>
</dbReference>
<dbReference type="Proteomes" id="UP000323142">
    <property type="component" value="Unassembled WGS sequence"/>
</dbReference>
<feature type="transmembrane region" description="Helical" evidence="1">
    <location>
        <begin position="20"/>
        <end position="42"/>
    </location>
</feature>
<keyword evidence="1" id="KW-0472">Membrane</keyword>
<name>A0A5B2VAU2_9HYPH</name>
<sequence>MGVPRMSDDAPASRPRSRFWLFAPFTIVGLVIVAWCVAWFVIKDRTVDGLDAWLAREAAAGRQWTCADRGIGGFPFRIELDCASVSLRQGALTAQAGALQAVAQIYRPRHVIARLNGPLQVTEGGLATQVRWRQLESSVRSSREGLQQLALIMDGGEMQVSGATPEPIRAAAERLEVYARPSPSQTDESVDVVARAAGAAVPALDAFLGTPEPANLELQARATHGLRLGGQSLPQEVERWREAGGALDVVLLKLAKGNGRFEARGRLGLDEERRVQGRLEGAAQGLEAVLRRFMGEGRAGLAAGLLGALAGRREPPRQAESGPGLQPLPPLRFENGRVLLGPLPIPGLRLPPLY</sequence>
<organism evidence="2 3">
    <name type="scientific">Salinarimonas soli</name>
    <dbReference type="NCBI Taxonomy" id="1638099"/>
    <lineage>
        <taxon>Bacteria</taxon>
        <taxon>Pseudomonadati</taxon>
        <taxon>Pseudomonadota</taxon>
        <taxon>Alphaproteobacteria</taxon>
        <taxon>Hyphomicrobiales</taxon>
        <taxon>Salinarimonadaceae</taxon>
        <taxon>Salinarimonas</taxon>
    </lineage>
</organism>
<comment type="caution">
    <text evidence="2">The sequence shown here is derived from an EMBL/GenBank/DDBJ whole genome shotgun (WGS) entry which is preliminary data.</text>
</comment>
<dbReference type="OrthoDB" id="7169664at2"/>
<keyword evidence="1" id="KW-1133">Transmembrane helix</keyword>
<reference evidence="2 3" key="1">
    <citation type="submission" date="2019-09" db="EMBL/GenBank/DDBJ databases">
        <title>Salinarimonas rosea gen. nov., sp. nov., a new member of the a-2 subgroup of the Proteobacteria.</title>
        <authorList>
            <person name="Liu J."/>
        </authorList>
    </citation>
    <scope>NUCLEOTIDE SEQUENCE [LARGE SCALE GENOMIC DNA]</scope>
    <source>
        <strain evidence="2 3">BN140002</strain>
    </source>
</reference>
<protein>
    <submittedName>
        <fullName evidence="2">DUF2125 domain-containing protein</fullName>
    </submittedName>
</protein>
<keyword evidence="3" id="KW-1185">Reference proteome</keyword>
<evidence type="ECO:0000256" key="1">
    <source>
        <dbReference type="SAM" id="Phobius"/>
    </source>
</evidence>